<evidence type="ECO:0000256" key="1">
    <source>
        <dbReference type="SAM" id="Coils"/>
    </source>
</evidence>
<feature type="coiled-coil region" evidence="1">
    <location>
        <begin position="215"/>
        <end position="291"/>
    </location>
</feature>
<comment type="caution">
    <text evidence="2">The sequence shown here is derived from an EMBL/GenBank/DDBJ whole genome shotgun (WGS) entry which is preliminary data.</text>
</comment>
<gene>
    <name evidence="2" type="ORF">NP493_447g03003</name>
</gene>
<protein>
    <submittedName>
        <fullName evidence="2">Uncharacterized protein</fullName>
    </submittedName>
</protein>
<sequence length="326" mass="37109">MSNIVRERNVISDSIRAKLIADIFHDRKSSIFCLVQWTDRQLDYLGNIVSNDEIKALKKTSRCERWERLLDLLQSKNHVALVYLWDLLLSHDIFVQLSAELRTELEKRTQLYLKQTLNIRCLSGDARKELARIWLNEIDYALAPYDGVLDVLGLAVEGFHDAQALLGRRTGASRDQHKHGDVCTDTWSQMEHLSTAVVSGISALKARFEKEVEHRQTSEARLESLNARTLELERDCAEKDAELKTLRDDRARLLESIAGINKTSNCVLAAVNGLSERCDHQTEQLAELTRQNAVLVDVVEHCRSSDDGKNAKSQCRCCKVGKKWVI</sequence>
<proteinExistence type="predicted"/>
<accession>A0AAD9NTQ5</accession>
<keyword evidence="1" id="KW-0175">Coiled coil</keyword>
<dbReference type="AlphaFoldDB" id="A0AAD9NTQ5"/>
<dbReference type="EMBL" id="JAODUO010000447">
    <property type="protein sequence ID" value="KAK2180341.1"/>
    <property type="molecule type" value="Genomic_DNA"/>
</dbReference>
<reference evidence="2" key="1">
    <citation type="journal article" date="2023" name="Mol. Biol. Evol.">
        <title>Third-Generation Sequencing Reveals the Adaptive Role of the Epigenome in Three Deep-Sea Polychaetes.</title>
        <authorList>
            <person name="Perez M."/>
            <person name="Aroh O."/>
            <person name="Sun Y."/>
            <person name="Lan Y."/>
            <person name="Juniper S.K."/>
            <person name="Young C.R."/>
            <person name="Angers B."/>
            <person name="Qian P.Y."/>
        </authorList>
    </citation>
    <scope>NUCLEOTIDE SEQUENCE</scope>
    <source>
        <strain evidence="2">R07B-5</strain>
    </source>
</reference>
<organism evidence="2 3">
    <name type="scientific">Ridgeia piscesae</name>
    <name type="common">Tubeworm</name>
    <dbReference type="NCBI Taxonomy" id="27915"/>
    <lineage>
        <taxon>Eukaryota</taxon>
        <taxon>Metazoa</taxon>
        <taxon>Spiralia</taxon>
        <taxon>Lophotrochozoa</taxon>
        <taxon>Annelida</taxon>
        <taxon>Polychaeta</taxon>
        <taxon>Sedentaria</taxon>
        <taxon>Canalipalpata</taxon>
        <taxon>Sabellida</taxon>
        <taxon>Siboglinidae</taxon>
        <taxon>Ridgeia</taxon>
    </lineage>
</organism>
<dbReference type="Proteomes" id="UP001209878">
    <property type="component" value="Unassembled WGS sequence"/>
</dbReference>
<keyword evidence="3" id="KW-1185">Reference proteome</keyword>
<name>A0AAD9NTQ5_RIDPI</name>
<evidence type="ECO:0000313" key="3">
    <source>
        <dbReference type="Proteomes" id="UP001209878"/>
    </source>
</evidence>
<evidence type="ECO:0000313" key="2">
    <source>
        <dbReference type="EMBL" id="KAK2180341.1"/>
    </source>
</evidence>